<feature type="domain" description="Transglutaminase-like" evidence="1">
    <location>
        <begin position="175"/>
        <end position="245"/>
    </location>
</feature>
<dbReference type="PANTHER" id="PTHR33490:SF7">
    <property type="entry name" value="BLR2979 PROTEIN"/>
    <property type="match status" value="1"/>
</dbReference>
<dbReference type="SMART" id="SM00460">
    <property type="entry name" value="TGc"/>
    <property type="match status" value="1"/>
</dbReference>
<dbReference type="RefSeq" id="WP_069959557.1">
    <property type="nucleotide sequence ID" value="NZ_MCGG01000084.1"/>
</dbReference>
<gene>
    <name evidence="2" type="ORF">BEN30_17370</name>
</gene>
<dbReference type="AlphaFoldDB" id="A0A1E5Q3T1"/>
<dbReference type="Proteomes" id="UP000095347">
    <property type="component" value="Unassembled WGS sequence"/>
</dbReference>
<evidence type="ECO:0000313" key="2">
    <source>
        <dbReference type="EMBL" id="OEJ63806.1"/>
    </source>
</evidence>
<accession>A0A1E5Q3T1</accession>
<evidence type="ECO:0000313" key="3">
    <source>
        <dbReference type="Proteomes" id="UP000095347"/>
    </source>
</evidence>
<protein>
    <recommendedName>
        <fullName evidence="1">Transglutaminase-like domain-containing protein</fullName>
    </recommendedName>
</protein>
<proteinExistence type="predicted"/>
<dbReference type="Pfam" id="PF01841">
    <property type="entry name" value="Transglut_core"/>
    <property type="match status" value="1"/>
</dbReference>
<evidence type="ECO:0000259" key="1">
    <source>
        <dbReference type="SMART" id="SM00460"/>
    </source>
</evidence>
<dbReference type="InterPro" id="IPR002931">
    <property type="entry name" value="Transglutaminase-like"/>
</dbReference>
<dbReference type="Pfam" id="PF08379">
    <property type="entry name" value="Bact_transglu_N"/>
    <property type="match status" value="1"/>
</dbReference>
<organism evidence="2 3">
    <name type="scientific">Magnetovibrio blakemorei</name>
    <dbReference type="NCBI Taxonomy" id="28181"/>
    <lineage>
        <taxon>Bacteria</taxon>
        <taxon>Pseudomonadati</taxon>
        <taxon>Pseudomonadota</taxon>
        <taxon>Alphaproteobacteria</taxon>
        <taxon>Rhodospirillales</taxon>
        <taxon>Magnetovibrionaceae</taxon>
        <taxon>Magnetovibrio</taxon>
    </lineage>
</organism>
<reference evidence="3" key="1">
    <citation type="submission" date="2016-07" db="EMBL/GenBank/DDBJ databases">
        <authorList>
            <person name="Florea S."/>
            <person name="Webb J.S."/>
            <person name="Jaromczyk J."/>
            <person name="Schardl C.L."/>
        </authorList>
    </citation>
    <scope>NUCLEOTIDE SEQUENCE [LARGE SCALE GENOMIC DNA]</scope>
    <source>
        <strain evidence="3">MV-1</strain>
    </source>
</reference>
<dbReference type="InterPro" id="IPR013589">
    <property type="entry name" value="Bac_transglu_N"/>
</dbReference>
<dbReference type="SUPFAM" id="SSF54001">
    <property type="entry name" value="Cysteine proteinases"/>
    <property type="match status" value="1"/>
</dbReference>
<keyword evidence="3" id="KW-1185">Reference proteome</keyword>
<dbReference type="InterPro" id="IPR038765">
    <property type="entry name" value="Papain-like_cys_pep_sf"/>
</dbReference>
<dbReference type="EMBL" id="MCGG01000084">
    <property type="protein sequence ID" value="OEJ63806.1"/>
    <property type="molecule type" value="Genomic_DNA"/>
</dbReference>
<dbReference type="Gene3D" id="3.10.620.30">
    <property type="match status" value="1"/>
</dbReference>
<comment type="caution">
    <text evidence="2">The sequence shown here is derived from an EMBL/GenBank/DDBJ whole genome shotgun (WGS) entry which is preliminary data.</text>
</comment>
<dbReference type="STRING" id="28181.BEN30_17370"/>
<dbReference type="OrthoDB" id="9804023at2"/>
<name>A0A1E5Q3T1_9PROT</name>
<sequence>MIYDVTHKTVFSYASRVSLSQHLLHMAPRACPQQTHYHFSLIVEPAPVVNREDFDFFGNPITYLTVEEPHDRLTIIATSRVELIPVSLPIAETTIAWDQMAQTLEQRTDREAIEAHQFIFDSPYTVSQRALAYVQESFPSGRPLLQAAIELTSRIFRDFKYEGGVTDINTPVDRILTDRRGVCQDFAHLQIACLRALGLPARYVSGYLRTHPAEGQELKIGADASHAWLSVWIPAHGWVDLDPTNDMLPGDEHITVSWGRDYGDVSPITGMVLGGGAQKIDVSVDVRPV</sequence>
<dbReference type="PANTHER" id="PTHR33490">
    <property type="entry name" value="BLR5614 PROTEIN-RELATED"/>
    <property type="match status" value="1"/>
</dbReference>